<comment type="catalytic activity">
    <reaction evidence="14">
        <text>L-threonyl-[protein] + ATP = O-phospho-L-threonyl-[protein] + ADP + H(+)</text>
        <dbReference type="Rhea" id="RHEA:46608"/>
        <dbReference type="Rhea" id="RHEA-COMP:11060"/>
        <dbReference type="Rhea" id="RHEA-COMP:11605"/>
        <dbReference type="ChEBI" id="CHEBI:15378"/>
        <dbReference type="ChEBI" id="CHEBI:30013"/>
        <dbReference type="ChEBI" id="CHEBI:30616"/>
        <dbReference type="ChEBI" id="CHEBI:61977"/>
        <dbReference type="ChEBI" id="CHEBI:456216"/>
        <dbReference type="EC" id="2.7.11.1"/>
    </reaction>
</comment>
<dbReference type="AlphaFoldDB" id="A0A8X7YQ57"/>
<keyword evidence="6" id="KW-0732">Signal</keyword>
<dbReference type="PROSITE" id="PS51379">
    <property type="entry name" value="4FE4S_FER_2"/>
    <property type="match status" value="1"/>
</dbReference>
<dbReference type="InterPro" id="IPR021820">
    <property type="entry name" value="S-locus_recpt_kinase_C"/>
</dbReference>
<sequence>MDLENVKVSIIRLRGSSSDGGSAGTIIIGIAVGIGILILALSGFSIWKRKRLLSVCNGNTPQKGPQDRSQDFLLNGVVISKKDYTGERSTDELELPLFDFSTIATATNNFADENKLGEGGFGCVHKDEKILIYEFMENRSLDFVLFNKAKSSLLNWQRRFNIICGIARGLLYLHQDSRFRIIHRDLKASNILLDHEWTPKISDFGMARIFGGDQIQANTVRVVGTYGYMSPEYAMDGLFSAKSDVFSFGVLVLEIVCGEKNRGFYHSFSELNLLGHVWRQWKDGKGLEVLDTSVGNSYSPCEVLRCIQVGLLCVQEKAEDRPTMSSAVLMLSSETATMPQPRTPGYCLGRSPFETDSSSSKQDESFSVNHVTVTVLDARKEGLNGCFGANLITGSNLVRLGGPMREAWILWNDERPIELLMDPFMENTINTSEVLKCIQVGLLCVQQCPEDRPTMSSVVLMLDFRINPNGSPQFFVYNGTKPIIRSRPWPWRNQMGLYKCTFVNDPDEKYCVCTVLDDSYLLRSILDHSGHVKALTRRESDGQWKEYWKSPQFQWDYYGHCGAYSTCELANLNEFGCACLPGFEPKYPLEWSARDGSGGCVRKRLHTSSVCQHGEGFVKVENVILPESSAAVWVDMSKSRADCEVQCKRNCSCSAYAIIAIPGKHYGCLTWYKELVDVKYDRSDSHDLYVRVDAYELADTKRKSNDSREKTMLAVLAPSIALLWFLISLFAYLWLKKRAKKVNELQGNSTSTELEYFKLSSITAATNNFSPANKLGQGGFGSVYKGQLANGMEVAVKRSSRSSGQGTEEFKNEVTVIAMLQHRNLVKLLGYCTQDGEQMLIYEYLPNKSLDSFLFHESRGLLLDWRKRFDIIVGIARGILYLHQDSRLRIIHRDLKCSNILLDAEMNPKISDFGMAKIFEGNRTEDRTRRVVGTYGYMSPEYAVFGNFSAKSDVFSFGVMLLEIASGKKNNRFYQQDPPLTLIGYVWELWREEKALEIVDPSLTELYDPREALKCIQIGLLCVQEDATDRPSMLAVVFMLSNETEIPSPKQPAFLFRKSDNNPDIALDVEDGQCSLNEVTITEIACR</sequence>
<dbReference type="InterPro" id="IPR022126">
    <property type="entry name" value="S-locus_recpt_kinase"/>
</dbReference>
<evidence type="ECO:0000256" key="14">
    <source>
        <dbReference type="ARBA" id="ARBA00047899"/>
    </source>
</evidence>
<keyword evidence="13" id="KW-0325">Glycoprotein</keyword>
<organism evidence="21 22">
    <name type="scientific">Populus tomentosa</name>
    <name type="common">Chinese white poplar</name>
    <dbReference type="NCBI Taxonomy" id="118781"/>
    <lineage>
        <taxon>Eukaryota</taxon>
        <taxon>Viridiplantae</taxon>
        <taxon>Streptophyta</taxon>
        <taxon>Embryophyta</taxon>
        <taxon>Tracheophyta</taxon>
        <taxon>Spermatophyta</taxon>
        <taxon>Magnoliopsida</taxon>
        <taxon>eudicotyledons</taxon>
        <taxon>Gunneridae</taxon>
        <taxon>Pentapetalae</taxon>
        <taxon>rosids</taxon>
        <taxon>fabids</taxon>
        <taxon>Malpighiales</taxon>
        <taxon>Salicaceae</taxon>
        <taxon>Saliceae</taxon>
        <taxon>Populus</taxon>
    </lineage>
</organism>
<dbReference type="Proteomes" id="UP000886885">
    <property type="component" value="Chromosome 11D"/>
</dbReference>
<protein>
    <recommendedName>
        <fullName evidence="2">non-specific serine/threonine protein kinase</fullName>
        <ecNumber evidence="2">2.7.11.1</ecNumber>
    </recommendedName>
</protein>
<evidence type="ECO:0000259" key="19">
    <source>
        <dbReference type="PROSITE" id="PS50948"/>
    </source>
</evidence>
<evidence type="ECO:0000313" key="21">
    <source>
        <dbReference type="EMBL" id="KAG6754756.1"/>
    </source>
</evidence>
<reference evidence="21" key="1">
    <citation type="journal article" date="2020" name="bioRxiv">
        <title>Hybrid origin of Populus tomentosa Carr. identified through genome sequencing and phylogenomic analysis.</title>
        <authorList>
            <person name="An X."/>
            <person name="Gao K."/>
            <person name="Chen Z."/>
            <person name="Li J."/>
            <person name="Yang X."/>
            <person name="Yang X."/>
            <person name="Zhou J."/>
            <person name="Guo T."/>
            <person name="Zhao T."/>
            <person name="Huang S."/>
            <person name="Miao D."/>
            <person name="Khan W.U."/>
            <person name="Rao P."/>
            <person name="Ye M."/>
            <person name="Lei B."/>
            <person name="Liao W."/>
            <person name="Wang J."/>
            <person name="Ji L."/>
            <person name="Li Y."/>
            <person name="Guo B."/>
            <person name="Mustafa N.S."/>
            <person name="Li S."/>
            <person name="Yun Q."/>
            <person name="Keller S.R."/>
            <person name="Mao J."/>
            <person name="Zhang R."/>
            <person name="Strauss S.H."/>
        </authorList>
    </citation>
    <scope>NUCLEOTIDE SEQUENCE</scope>
    <source>
        <strain evidence="21">GM15</strain>
        <tissue evidence="21">Leaf</tissue>
    </source>
</reference>
<dbReference type="InterPro" id="IPR017441">
    <property type="entry name" value="Protein_kinase_ATP_BS"/>
</dbReference>
<evidence type="ECO:0000256" key="2">
    <source>
        <dbReference type="ARBA" id="ARBA00012513"/>
    </source>
</evidence>
<dbReference type="CDD" id="cd14066">
    <property type="entry name" value="STKc_IRAK"/>
    <property type="match status" value="1"/>
</dbReference>
<evidence type="ECO:0000256" key="12">
    <source>
        <dbReference type="ARBA" id="ARBA00023157"/>
    </source>
</evidence>
<feature type="domain" description="Apple" evidence="19">
    <location>
        <begin position="611"/>
        <end position="693"/>
    </location>
</feature>
<proteinExistence type="predicted"/>
<dbReference type="FunFam" id="1.10.510.10:FF:000060">
    <property type="entry name" value="G-type lectin S-receptor-like serine/threonine-protein kinase"/>
    <property type="match status" value="2"/>
</dbReference>
<evidence type="ECO:0000256" key="3">
    <source>
        <dbReference type="ARBA" id="ARBA00022527"/>
    </source>
</evidence>
<evidence type="ECO:0000259" key="20">
    <source>
        <dbReference type="PROSITE" id="PS51379"/>
    </source>
</evidence>
<evidence type="ECO:0000256" key="11">
    <source>
        <dbReference type="ARBA" id="ARBA00023136"/>
    </source>
</evidence>
<dbReference type="Pfam" id="PF08276">
    <property type="entry name" value="PAN_2"/>
    <property type="match status" value="1"/>
</dbReference>
<dbReference type="InterPro" id="IPR003609">
    <property type="entry name" value="Pan_app"/>
</dbReference>
<evidence type="ECO:0000313" key="22">
    <source>
        <dbReference type="Proteomes" id="UP000886885"/>
    </source>
</evidence>
<dbReference type="Pfam" id="PF12398">
    <property type="entry name" value="DUF3660"/>
    <property type="match status" value="1"/>
</dbReference>
<feature type="domain" description="Protein kinase" evidence="18">
    <location>
        <begin position="769"/>
        <end position="1054"/>
    </location>
</feature>
<dbReference type="EC" id="2.7.11.1" evidence="2"/>
<dbReference type="InterPro" id="IPR000858">
    <property type="entry name" value="S_locus_glycoprot_dom"/>
</dbReference>
<dbReference type="Pfam" id="PF07714">
    <property type="entry name" value="PK_Tyr_Ser-Thr"/>
    <property type="match status" value="2"/>
</dbReference>
<dbReference type="EMBL" id="JAAWWB010000022">
    <property type="protein sequence ID" value="KAG6754756.1"/>
    <property type="molecule type" value="Genomic_DNA"/>
</dbReference>
<evidence type="ECO:0000256" key="15">
    <source>
        <dbReference type="ARBA" id="ARBA00048679"/>
    </source>
</evidence>
<gene>
    <name evidence="21" type="ORF">POTOM_040550</name>
</gene>
<feature type="transmembrane region" description="Helical" evidence="17">
    <location>
        <begin position="20"/>
        <end position="41"/>
    </location>
</feature>
<keyword evidence="8" id="KW-0418">Kinase</keyword>
<name>A0A8X7YQ57_POPTO</name>
<feature type="domain" description="4Fe-4S ferredoxin-type" evidence="20">
    <location>
        <begin position="425"/>
        <end position="458"/>
    </location>
</feature>
<dbReference type="Pfam" id="PF11883">
    <property type="entry name" value="DUF3403"/>
    <property type="match status" value="2"/>
</dbReference>
<dbReference type="PROSITE" id="PS00107">
    <property type="entry name" value="PROTEIN_KINASE_ATP"/>
    <property type="match status" value="1"/>
</dbReference>
<keyword evidence="10 17" id="KW-1133">Transmembrane helix</keyword>
<keyword evidence="5 17" id="KW-0812">Transmembrane</keyword>
<dbReference type="GO" id="GO:0005886">
    <property type="term" value="C:plasma membrane"/>
    <property type="evidence" value="ECO:0007669"/>
    <property type="project" value="TreeGrafter"/>
</dbReference>
<evidence type="ECO:0000256" key="10">
    <source>
        <dbReference type="ARBA" id="ARBA00022989"/>
    </source>
</evidence>
<dbReference type="InterPro" id="IPR017896">
    <property type="entry name" value="4Fe4S_Fe-S-bd"/>
</dbReference>
<feature type="transmembrane region" description="Helical" evidence="17">
    <location>
        <begin position="711"/>
        <end position="735"/>
    </location>
</feature>
<keyword evidence="7 16" id="KW-0547">Nucleotide-binding</keyword>
<keyword evidence="12" id="KW-1015">Disulfide bond</keyword>
<dbReference type="PANTHER" id="PTHR27002">
    <property type="entry name" value="RECEPTOR-LIKE SERINE/THREONINE-PROTEIN KINASE SD1-8"/>
    <property type="match status" value="1"/>
</dbReference>
<evidence type="ECO:0000256" key="8">
    <source>
        <dbReference type="ARBA" id="ARBA00022777"/>
    </source>
</evidence>
<dbReference type="InterPro" id="IPR001245">
    <property type="entry name" value="Ser-Thr/Tyr_kinase_cat_dom"/>
</dbReference>
<keyword evidence="11 17" id="KW-0472">Membrane</keyword>
<feature type="domain" description="Protein kinase" evidence="18">
    <location>
        <begin position="1"/>
        <end position="338"/>
    </location>
</feature>
<keyword evidence="22" id="KW-1185">Reference proteome</keyword>
<dbReference type="InterPro" id="IPR008271">
    <property type="entry name" value="Ser/Thr_kinase_AS"/>
</dbReference>
<dbReference type="GO" id="GO:0004674">
    <property type="term" value="F:protein serine/threonine kinase activity"/>
    <property type="evidence" value="ECO:0007669"/>
    <property type="project" value="UniProtKB-KW"/>
</dbReference>
<dbReference type="GO" id="GO:0005524">
    <property type="term" value="F:ATP binding"/>
    <property type="evidence" value="ECO:0007669"/>
    <property type="project" value="UniProtKB-UniRule"/>
</dbReference>
<dbReference type="PANTHER" id="PTHR27002:SF839">
    <property type="entry name" value="NON-SPECIFIC SERINE_THREONINE PROTEIN KINASE"/>
    <property type="match status" value="1"/>
</dbReference>
<dbReference type="SMART" id="SM00473">
    <property type="entry name" value="PAN_AP"/>
    <property type="match status" value="1"/>
</dbReference>
<evidence type="ECO:0000256" key="4">
    <source>
        <dbReference type="ARBA" id="ARBA00022679"/>
    </source>
</evidence>
<evidence type="ECO:0000259" key="18">
    <source>
        <dbReference type="PROSITE" id="PS50011"/>
    </source>
</evidence>
<dbReference type="GO" id="GO:0048544">
    <property type="term" value="P:recognition of pollen"/>
    <property type="evidence" value="ECO:0007669"/>
    <property type="project" value="InterPro"/>
</dbReference>
<dbReference type="InterPro" id="IPR000719">
    <property type="entry name" value="Prot_kinase_dom"/>
</dbReference>
<evidence type="ECO:0000256" key="13">
    <source>
        <dbReference type="ARBA" id="ARBA00023180"/>
    </source>
</evidence>
<evidence type="ECO:0000256" key="5">
    <source>
        <dbReference type="ARBA" id="ARBA00022692"/>
    </source>
</evidence>
<accession>A0A8X7YQ57</accession>
<evidence type="ECO:0000256" key="17">
    <source>
        <dbReference type="SAM" id="Phobius"/>
    </source>
</evidence>
<dbReference type="CDD" id="cd01098">
    <property type="entry name" value="PAN_AP_plant"/>
    <property type="match status" value="1"/>
</dbReference>
<keyword evidence="3" id="KW-0723">Serine/threonine-protein kinase</keyword>
<comment type="catalytic activity">
    <reaction evidence="15">
        <text>L-seryl-[protein] + ATP = O-phospho-L-seryl-[protein] + ADP + H(+)</text>
        <dbReference type="Rhea" id="RHEA:17989"/>
        <dbReference type="Rhea" id="RHEA-COMP:9863"/>
        <dbReference type="Rhea" id="RHEA-COMP:11604"/>
        <dbReference type="ChEBI" id="CHEBI:15378"/>
        <dbReference type="ChEBI" id="CHEBI:29999"/>
        <dbReference type="ChEBI" id="CHEBI:30616"/>
        <dbReference type="ChEBI" id="CHEBI:83421"/>
        <dbReference type="ChEBI" id="CHEBI:456216"/>
        <dbReference type="EC" id="2.7.11.1"/>
    </reaction>
</comment>
<evidence type="ECO:0000256" key="6">
    <source>
        <dbReference type="ARBA" id="ARBA00022729"/>
    </source>
</evidence>
<keyword evidence="4" id="KW-0808">Transferase</keyword>
<dbReference type="PROSITE" id="PS50948">
    <property type="entry name" value="PAN"/>
    <property type="match status" value="1"/>
</dbReference>
<evidence type="ECO:0000256" key="9">
    <source>
        <dbReference type="ARBA" id="ARBA00022840"/>
    </source>
</evidence>
<dbReference type="PROSITE" id="PS50011">
    <property type="entry name" value="PROTEIN_KINASE_DOM"/>
    <property type="match status" value="2"/>
</dbReference>
<comment type="caution">
    <text evidence="21">The sequence shown here is derived from an EMBL/GenBank/DDBJ whole genome shotgun (WGS) entry which is preliminary data.</text>
</comment>
<evidence type="ECO:0000256" key="16">
    <source>
        <dbReference type="PROSITE-ProRule" id="PRU10141"/>
    </source>
</evidence>
<dbReference type="PROSITE" id="PS00108">
    <property type="entry name" value="PROTEIN_KINASE_ST"/>
    <property type="match status" value="2"/>
</dbReference>
<dbReference type="OrthoDB" id="785331at2759"/>
<dbReference type="SMART" id="SM00220">
    <property type="entry name" value="S_TKc"/>
    <property type="match status" value="2"/>
</dbReference>
<comment type="subcellular location">
    <subcellularLocation>
        <location evidence="1">Membrane</location>
        <topology evidence="1">Single-pass type I membrane protein</topology>
    </subcellularLocation>
</comment>
<dbReference type="FunFam" id="3.30.200.20:FF:000418">
    <property type="entry name" value="G-type lectin S-receptor-like serine/threonine-protein kinase"/>
    <property type="match status" value="1"/>
</dbReference>
<dbReference type="Pfam" id="PF00954">
    <property type="entry name" value="S_locus_glycop"/>
    <property type="match status" value="1"/>
</dbReference>
<evidence type="ECO:0000256" key="1">
    <source>
        <dbReference type="ARBA" id="ARBA00004479"/>
    </source>
</evidence>
<feature type="binding site" evidence="16">
    <location>
        <position position="797"/>
    </location>
    <ligand>
        <name>ATP</name>
        <dbReference type="ChEBI" id="CHEBI:30616"/>
    </ligand>
</feature>
<evidence type="ECO:0000256" key="7">
    <source>
        <dbReference type="ARBA" id="ARBA00022741"/>
    </source>
</evidence>
<keyword evidence="9 16" id="KW-0067">ATP-binding</keyword>